<comment type="pathway">
    <text evidence="2">Lipid metabolism; fatty acid beta-oxidation.</text>
</comment>
<dbReference type="EMBL" id="CP089984">
    <property type="protein sequence ID" value="WXB18584.1"/>
    <property type="molecule type" value="Genomic_DNA"/>
</dbReference>
<dbReference type="Proteomes" id="UP001370348">
    <property type="component" value="Chromosome"/>
</dbReference>
<dbReference type="Pfam" id="PF00501">
    <property type="entry name" value="AMP-binding"/>
    <property type="match status" value="1"/>
</dbReference>
<dbReference type="PANTHER" id="PTHR43767:SF8">
    <property type="entry name" value="LONG-CHAIN-FATTY-ACID--COA LIGASE"/>
    <property type="match status" value="1"/>
</dbReference>
<accession>A0ABZ2M7U6</accession>
<dbReference type="PROSITE" id="PS00455">
    <property type="entry name" value="AMP_BINDING"/>
    <property type="match status" value="1"/>
</dbReference>
<proteinExistence type="predicted"/>
<dbReference type="RefSeq" id="WP_394828217.1">
    <property type="nucleotide sequence ID" value="NZ_CP089984.1"/>
</dbReference>
<evidence type="ECO:0000256" key="2">
    <source>
        <dbReference type="ARBA" id="ARBA00005005"/>
    </source>
</evidence>
<dbReference type="InterPro" id="IPR020845">
    <property type="entry name" value="AMP-binding_CS"/>
</dbReference>
<evidence type="ECO:0000313" key="10">
    <source>
        <dbReference type="EMBL" id="WXB18584.1"/>
    </source>
</evidence>
<dbReference type="Gene3D" id="3.30.300.30">
    <property type="match status" value="1"/>
</dbReference>
<comment type="subcellular location">
    <subcellularLocation>
        <location evidence="1">Membrane</location>
        <topology evidence="1">Peripheral membrane protein</topology>
    </subcellularLocation>
</comment>
<dbReference type="InterPro" id="IPR050237">
    <property type="entry name" value="ATP-dep_AMP-bd_enzyme"/>
</dbReference>
<name>A0ABZ2M7U6_9BACT</name>
<dbReference type="EC" id="6.2.1.3" evidence="5"/>
<feature type="domain" description="AMP-dependent synthetase/ligase" evidence="8">
    <location>
        <begin position="29"/>
        <end position="424"/>
    </location>
</feature>
<organism evidence="10 11">
    <name type="scientific">Pendulispora albinea</name>
    <dbReference type="NCBI Taxonomy" id="2741071"/>
    <lineage>
        <taxon>Bacteria</taxon>
        <taxon>Pseudomonadati</taxon>
        <taxon>Myxococcota</taxon>
        <taxon>Myxococcia</taxon>
        <taxon>Myxococcales</taxon>
        <taxon>Sorangiineae</taxon>
        <taxon>Pendulisporaceae</taxon>
        <taxon>Pendulispora</taxon>
    </lineage>
</organism>
<keyword evidence="3 10" id="KW-0436">Ligase</keyword>
<feature type="domain" description="AMP-binding enzyme C-terminal" evidence="9">
    <location>
        <begin position="476"/>
        <end position="551"/>
    </location>
</feature>
<evidence type="ECO:0000256" key="7">
    <source>
        <dbReference type="ARBA" id="ARBA00042773"/>
    </source>
</evidence>
<protein>
    <recommendedName>
        <fullName evidence="6">Long-chain-fatty-acid--CoA ligase</fullName>
        <ecNumber evidence="5">6.2.1.3</ecNumber>
    </recommendedName>
    <alternativeName>
        <fullName evidence="7">Long-chain acyl-CoA synthetase</fullName>
    </alternativeName>
</protein>
<evidence type="ECO:0000256" key="4">
    <source>
        <dbReference type="ARBA" id="ARBA00023136"/>
    </source>
</evidence>
<evidence type="ECO:0000256" key="5">
    <source>
        <dbReference type="ARBA" id="ARBA00026121"/>
    </source>
</evidence>
<dbReference type="InterPro" id="IPR025110">
    <property type="entry name" value="AMP-bd_C"/>
</dbReference>
<gene>
    <name evidence="10" type="ORF">LZC94_15250</name>
</gene>
<dbReference type="Pfam" id="PF13193">
    <property type="entry name" value="AMP-binding_C"/>
    <property type="match status" value="1"/>
</dbReference>
<dbReference type="PANTHER" id="PTHR43767">
    <property type="entry name" value="LONG-CHAIN-FATTY-ACID--COA LIGASE"/>
    <property type="match status" value="1"/>
</dbReference>
<evidence type="ECO:0000313" key="11">
    <source>
        <dbReference type="Proteomes" id="UP001370348"/>
    </source>
</evidence>
<dbReference type="Gene3D" id="3.40.50.12780">
    <property type="entry name" value="N-terminal domain of ligase-like"/>
    <property type="match status" value="1"/>
</dbReference>
<dbReference type="InterPro" id="IPR000873">
    <property type="entry name" value="AMP-dep_synth/lig_dom"/>
</dbReference>
<reference evidence="10 11" key="1">
    <citation type="submission" date="2021-12" db="EMBL/GenBank/DDBJ databases">
        <title>Discovery of the Pendulisporaceae a myxobacterial family with distinct sporulation behavior and unique specialized metabolism.</title>
        <authorList>
            <person name="Garcia R."/>
            <person name="Popoff A."/>
            <person name="Bader C.D."/>
            <person name="Loehr J."/>
            <person name="Walesch S."/>
            <person name="Walt C."/>
            <person name="Boldt J."/>
            <person name="Bunk B."/>
            <person name="Haeckl F.J.F.P.J."/>
            <person name="Gunesch A.P."/>
            <person name="Birkelbach J."/>
            <person name="Nuebel U."/>
            <person name="Pietschmann T."/>
            <person name="Bach T."/>
            <person name="Mueller R."/>
        </authorList>
    </citation>
    <scope>NUCLEOTIDE SEQUENCE [LARGE SCALE GENOMIC DNA]</scope>
    <source>
        <strain evidence="10 11">MSr11954</strain>
    </source>
</reference>
<evidence type="ECO:0000259" key="9">
    <source>
        <dbReference type="Pfam" id="PF13193"/>
    </source>
</evidence>
<dbReference type="InterPro" id="IPR045851">
    <property type="entry name" value="AMP-bd_C_sf"/>
</dbReference>
<evidence type="ECO:0000256" key="1">
    <source>
        <dbReference type="ARBA" id="ARBA00004170"/>
    </source>
</evidence>
<evidence type="ECO:0000256" key="6">
    <source>
        <dbReference type="ARBA" id="ARBA00039545"/>
    </source>
</evidence>
<evidence type="ECO:0000256" key="3">
    <source>
        <dbReference type="ARBA" id="ARBA00022598"/>
    </source>
</evidence>
<evidence type="ECO:0000259" key="8">
    <source>
        <dbReference type="Pfam" id="PF00501"/>
    </source>
</evidence>
<dbReference type="GO" id="GO:0016874">
    <property type="term" value="F:ligase activity"/>
    <property type="evidence" value="ECO:0007669"/>
    <property type="project" value="UniProtKB-KW"/>
</dbReference>
<dbReference type="SUPFAM" id="SSF56801">
    <property type="entry name" value="Acetyl-CoA synthetase-like"/>
    <property type="match status" value="1"/>
</dbReference>
<sequence>MSELPWIPSYPAGLSHDHEIVRTTVWQILEDAVARWPDHPALDFMGKKRTYRELSAMVRRAANGFRALGVKPGVNVGLYLPNTPHYVVAFFGILQAGGTVVNYSPLDTEKVLAHKIEDSETDIMVTLDVKSLYPQMVQLLQSTRLRKLVVGALSEMAEAPNAVREKLEAAGHLAEIAWDDRHMTFEALLANDGHGEPTPLADAELSERVAVIQYTGGTSGQPKGAMLTHANLSVACNQYWTTARAEPRILQEGQERFLAVLPLFHIYALTVDMLFGIRMGAEIVLHARFEVEAAVRDIAAKKITVFPGVPTMFAAILHHPGIEHHDLSSLKFCGSGGAPLPREVQQRFRGLTGCLLCEGWGMTETSPTGTFTPMDREPRLGSCGLPMPGISFEFANVENPNETVPLGQRGEICVKGPNVMLGYWKNPAATATSRTKNGFFRTGDVGYMDRDGFVYIVDRTKDMLLCGGFNVYPRTIEDAIYEHPAVAEVTVIGVHDDRRGQVPKAFIKLKPGAKEPTLEELQAFLEGRVGKHEMVKAMAIRAELPKTLVGKLSKKELYEEEAKARL</sequence>
<keyword evidence="11" id="KW-1185">Reference proteome</keyword>
<dbReference type="InterPro" id="IPR042099">
    <property type="entry name" value="ANL_N_sf"/>
</dbReference>
<dbReference type="CDD" id="cd05936">
    <property type="entry name" value="FC-FACS_FadD_like"/>
    <property type="match status" value="1"/>
</dbReference>
<keyword evidence="4" id="KW-0472">Membrane</keyword>